<dbReference type="EMBL" id="CP042435">
    <property type="protein sequence ID" value="QEC67758.1"/>
    <property type="molecule type" value="Genomic_DNA"/>
</dbReference>
<evidence type="ECO:0000259" key="2">
    <source>
        <dbReference type="Pfam" id="PF18962"/>
    </source>
</evidence>
<gene>
    <name evidence="4" type="ORF">FRZ67_10790</name>
</gene>
<evidence type="ECO:0000313" key="5">
    <source>
        <dbReference type="Proteomes" id="UP000321533"/>
    </source>
</evidence>
<dbReference type="Pfam" id="PF18962">
    <property type="entry name" value="Por_Secre_tail"/>
    <property type="match status" value="1"/>
</dbReference>
<dbReference type="Proteomes" id="UP000321533">
    <property type="component" value="Chromosome"/>
</dbReference>
<dbReference type="KEGG" id="pgin:FRZ67_10790"/>
<organism evidence="4 5">
    <name type="scientific">Panacibacter ginsenosidivorans</name>
    <dbReference type="NCBI Taxonomy" id="1813871"/>
    <lineage>
        <taxon>Bacteria</taxon>
        <taxon>Pseudomonadati</taxon>
        <taxon>Bacteroidota</taxon>
        <taxon>Chitinophagia</taxon>
        <taxon>Chitinophagales</taxon>
        <taxon>Chitinophagaceae</taxon>
        <taxon>Panacibacter</taxon>
    </lineage>
</organism>
<feature type="domain" description="PKD-like" evidence="3">
    <location>
        <begin position="832"/>
        <end position="912"/>
    </location>
</feature>
<evidence type="ECO:0000256" key="1">
    <source>
        <dbReference type="SAM" id="SignalP"/>
    </source>
</evidence>
<keyword evidence="5" id="KW-1185">Reference proteome</keyword>
<evidence type="ECO:0000313" key="4">
    <source>
        <dbReference type="EMBL" id="QEC67758.1"/>
    </source>
</evidence>
<dbReference type="InterPro" id="IPR025667">
    <property type="entry name" value="SprB_repeat"/>
</dbReference>
<feature type="chain" id="PRO_5022894913" evidence="1">
    <location>
        <begin position="25"/>
        <end position="1105"/>
    </location>
</feature>
<feature type="domain" description="PKD-like" evidence="3">
    <location>
        <begin position="920"/>
        <end position="1000"/>
    </location>
</feature>
<dbReference type="InterPro" id="IPR026444">
    <property type="entry name" value="Secre_tail"/>
</dbReference>
<feature type="domain" description="Secretion system C-terminal sorting" evidence="2">
    <location>
        <begin position="1029"/>
        <end position="1103"/>
    </location>
</feature>
<sequence length="1105" mass="120903">MKRKTFIILLSSLCGFVAPQSIFAQNPGSMFNYGVWQTFGDPINVVQYPEIKGRLCNFNWKDIEVANNVWAWDSFDIELTRRAQDSLPIIFLVYTEEGAPDWIYDLGVPKVAQNENGTITYAPYYANNRYKNLFKRMITTVHQHIETLPYPVRKFIIGVQGCFGSTGDYIGYKGTVDSQYALTDEQFFGLFTEFSQYYYNEYVNTDPKIYLLSNPQNNGQDQMNWLIQNCPNGWIKCGSIGKGFQLNDEVYKSGWLYNLLNYPQNGDYIRSRSELQFNPDESGWWSEYKYKNMFALITYDIFWGLDWSNQAPGQIFDQQYDYAFNFYNKYAGQKKPSTATNAMCALRDGLNAADTIRFPVSVYGKADRADTTRYKNIATRFAKFGARQEDPLTATLGELNNLAANGINDVGWDVFPGNYERYLHQLKANETSVGYWNVRALADSNTMYGKYARGINATNSKNALYFDVDSLFLNNAPVNGKYPIIVDITYLDSGFGGFRMFYDAKTSTNKSSLAVQLTNTNVWKKASVTLYDAYFGNRAFNASDFYIQAINNQNVLFSVVELSRPDSANPRLGLFTQESLLFDTICTKSTGSIKSFILNGYFLNGSNILISPLPGYSFSTAINGTFTDSLIISSYGTGINKSIYVKFSPLKTNVYSGNVFISGGGYKAISMALKGAGINSRPVLTANISNASCNNTKNGAIDLVVTGGAGPFSYSWTTDSFPFKSTTEDINGLSPANYSVTVNSFGGCTVTAEYIITQPSILSASIKKDSDIVCKGSTTTVTVSAVGGTTPYAGTGIFTVSSGNVSFVVTDANGCASETDKITILPGALVVPPKPDEIKGNDGGGLCDGGTFYYAASPVSSATSYTWTLPAGTVIKKTSAKKDSISLTVQAEFAEGTLLVTANNVCGSSLPASKTITAIPEKPVGISGPVSVFANQAGLIYSVINPKSVLTYTWSSSSGTRITTGQNTWQATINWGPVDGKVNVKANNNCGSSGPASIDVTVLSPALQNTLKTKVKNKSNIKSLSAIVMPNPANTLAIVGFIAEKTDVYEMELTDLTGKTLLRKKLTSIIGANTEKINMQPYSNGLYFITLTNNTGRVTLKVIRN</sequence>
<dbReference type="AlphaFoldDB" id="A0A5B8VBV9"/>
<dbReference type="NCBIfam" id="TIGR04183">
    <property type="entry name" value="Por_Secre_tail"/>
    <property type="match status" value="1"/>
</dbReference>
<protein>
    <submittedName>
        <fullName evidence="4">T9SS type A sorting domain-containing protein</fullName>
    </submittedName>
</protein>
<name>A0A5B8VBV9_9BACT</name>
<accession>A0A5B8VBV9</accession>
<dbReference type="InterPro" id="IPR045829">
    <property type="entry name" value="PKD_6"/>
</dbReference>
<feature type="signal peptide" evidence="1">
    <location>
        <begin position="1"/>
        <end position="24"/>
    </location>
</feature>
<keyword evidence="1" id="KW-0732">Signal</keyword>
<proteinExistence type="predicted"/>
<dbReference type="Pfam" id="PF19408">
    <property type="entry name" value="PKD_6"/>
    <property type="match status" value="2"/>
</dbReference>
<evidence type="ECO:0000259" key="3">
    <source>
        <dbReference type="Pfam" id="PF19408"/>
    </source>
</evidence>
<dbReference type="Pfam" id="PF13573">
    <property type="entry name" value="SprB"/>
    <property type="match status" value="1"/>
</dbReference>
<reference evidence="4 5" key="1">
    <citation type="journal article" date="2016" name="Int. J. Syst. Evol. Microbiol.">
        <title>Panacibacter ginsenosidivorans gen. nov., sp. nov., with ginsenoside converting activity isolated from soil of a ginseng field.</title>
        <authorList>
            <person name="Siddiqi M.Z."/>
            <person name="Muhammad Shafi S."/>
            <person name="Choi K.D."/>
            <person name="Im W.T."/>
        </authorList>
    </citation>
    <scope>NUCLEOTIDE SEQUENCE [LARGE SCALE GENOMIC DNA]</scope>
    <source>
        <strain evidence="4 5">Gsoil1550</strain>
    </source>
</reference>